<gene>
    <name evidence="1" type="ORF">HPB49_022301</name>
</gene>
<name>A0ACB8CHQ1_DERSI</name>
<protein>
    <submittedName>
        <fullName evidence="1">Uncharacterized protein</fullName>
    </submittedName>
</protein>
<proteinExistence type="predicted"/>
<comment type="caution">
    <text evidence="1">The sequence shown here is derived from an EMBL/GenBank/DDBJ whole genome shotgun (WGS) entry which is preliminary data.</text>
</comment>
<accession>A0ACB8CHQ1</accession>
<dbReference type="EMBL" id="CM023476">
    <property type="protein sequence ID" value="KAH7942249.1"/>
    <property type="molecule type" value="Genomic_DNA"/>
</dbReference>
<evidence type="ECO:0000313" key="1">
    <source>
        <dbReference type="EMBL" id="KAH7942249.1"/>
    </source>
</evidence>
<evidence type="ECO:0000313" key="2">
    <source>
        <dbReference type="Proteomes" id="UP000821865"/>
    </source>
</evidence>
<organism evidence="1 2">
    <name type="scientific">Dermacentor silvarum</name>
    <name type="common">Tick</name>
    <dbReference type="NCBI Taxonomy" id="543639"/>
    <lineage>
        <taxon>Eukaryota</taxon>
        <taxon>Metazoa</taxon>
        <taxon>Ecdysozoa</taxon>
        <taxon>Arthropoda</taxon>
        <taxon>Chelicerata</taxon>
        <taxon>Arachnida</taxon>
        <taxon>Acari</taxon>
        <taxon>Parasitiformes</taxon>
        <taxon>Ixodida</taxon>
        <taxon>Ixodoidea</taxon>
        <taxon>Ixodidae</taxon>
        <taxon>Rhipicephalinae</taxon>
        <taxon>Dermacentor</taxon>
    </lineage>
</organism>
<reference evidence="1" key="1">
    <citation type="submission" date="2020-05" db="EMBL/GenBank/DDBJ databases">
        <title>Large-scale comparative analyses of tick genomes elucidate their genetic diversity and vector capacities.</title>
        <authorList>
            <person name="Jia N."/>
            <person name="Wang J."/>
            <person name="Shi W."/>
            <person name="Du L."/>
            <person name="Sun Y."/>
            <person name="Zhan W."/>
            <person name="Jiang J."/>
            <person name="Wang Q."/>
            <person name="Zhang B."/>
            <person name="Ji P."/>
            <person name="Sakyi L.B."/>
            <person name="Cui X."/>
            <person name="Yuan T."/>
            <person name="Jiang B."/>
            <person name="Yang W."/>
            <person name="Lam T.T.-Y."/>
            <person name="Chang Q."/>
            <person name="Ding S."/>
            <person name="Wang X."/>
            <person name="Zhu J."/>
            <person name="Ruan X."/>
            <person name="Zhao L."/>
            <person name="Wei J."/>
            <person name="Que T."/>
            <person name="Du C."/>
            <person name="Cheng J."/>
            <person name="Dai P."/>
            <person name="Han X."/>
            <person name="Huang E."/>
            <person name="Gao Y."/>
            <person name="Liu J."/>
            <person name="Shao H."/>
            <person name="Ye R."/>
            <person name="Li L."/>
            <person name="Wei W."/>
            <person name="Wang X."/>
            <person name="Wang C."/>
            <person name="Yang T."/>
            <person name="Huo Q."/>
            <person name="Li W."/>
            <person name="Guo W."/>
            <person name="Chen H."/>
            <person name="Zhou L."/>
            <person name="Ni X."/>
            <person name="Tian J."/>
            <person name="Zhou Y."/>
            <person name="Sheng Y."/>
            <person name="Liu T."/>
            <person name="Pan Y."/>
            <person name="Xia L."/>
            <person name="Li J."/>
            <person name="Zhao F."/>
            <person name="Cao W."/>
        </authorList>
    </citation>
    <scope>NUCLEOTIDE SEQUENCE</scope>
    <source>
        <strain evidence="1">Dsil-2018</strain>
    </source>
</reference>
<sequence>MSKVIVLLLLCAAVIAMRRPDMFEGCVRHPNDRVEPGVCTLVSDVLRNKSFVLYAEPVLKLSAHQPRTGYLNALLEMTRVAFQHSSDVSKGAVIRVEFTTARSSCIRPGAYSAAICPPAVSKNGLKERRTCPRTASLPRLSSATPHLPKAPSTSDAMSKFIVLLLLCAAAIGVRMPDLFEGCVRDTSDQAWPGGCTLVSDALGNQSFVKYAEQVLRTPDLQPRTGYLNGLLGMTRVAFQHSEDELDGMIVRAEFATARSACIRHGDYPNAVCPPAVSKSVLKIQTSMAMIKRTCSLLLAVVWASLLLRTGYTTSMLVGGWTEQNPQADPKFLKFAHYAVSTQTADREVFDTVVELTNVATQVVSGVNYNLTFTTAPTNCKIGQVQYSVEQCVPAGPVNKKCSAIVYDIPWTNTTDVTSYTCSNIAQ</sequence>
<keyword evidence="2" id="KW-1185">Reference proteome</keyword>
<dbReference type="Proteomes" id="UP000821865">
    <property type="component" value="Chromosome 7"/>
</dbReference>